<organism evidence="1 2">
    <name type="scientific">Trichinella murrelli</name>
    <dbReference type="NCBI Taxonomy" id="144512"/>
    <lineage>
        <taxon>Eukaryota</taxon>
        <taxon>Metazoa</taxon>
        <taxon>Ecdysozoa</taxon>
        <taxon>Nematoda</taxon>
        <taxon>Enoplea</taxon>
        <taxon>Dorylaimia</taxon>
        <taxon>Trichinellida</taxon>
        <taxon>Trichinellidae</taxon>
        <taxon>Trichinella</taxon>
    </lineage>
</organism>
<dbReference type="STRING" id="144512.A0A0V0SZB6"/>
<comment type="caution">
    <text evidence="1">The sequence shown here is derived from an EMBL/GenBank/DDBJ whole genome shotgun (WGS) entry which is preliminary data.</text>
</comment>
<dbReference type="Proteomes" id="UP000055048">
    <property type="component" value="Unassembled WGS sequence"/>
</dbReference>
<keyword evidence="2" id="KW-1185">Reference proteome</keyword>
<gene>
    <name evidence="1" type="ORF">T05_11048</name>
</gene>
<dbReference type="EMBL" id="JYDJ01001480">
    <property type="protein sequence ID" value="KRX31925.1"/>
    <property type="molecule type" value="Genomic_DNA"/>
</dbReference>
<accession>A0A0V0SZB6</accession>
<dbReference type="AlphaFoldDB" id="A0A0V0SZB6"/>
<sequence length="183" mass="21310">MLRSSRTGRARRMTISIHHTTCYSTLTTSFLPPVDLQKGAISWSSSQNQWDLLDNFAVAKWRLETLERRMLRAIKMEHAFFHSCSYFENGSRMEVTSAGPNEQTWYLPHHIVSQQGPEAMKHRILVDGSVNHSTQDRSCRLTCWESCFDSGVFKWPFNLTSQVGVHEEDRDVCRFHRENYRPG</sequence>
<evidence type="ECO:0000313" key="1">
    <source>
        <dbReference type="EMBL" id="KRX31925.1"/>
    </source>
</evidence>
<name>A0A0V0SZB6_9BILA</name>
<reference evidence="1 2" key="1">
    <citation type="submission" date="2015-01" db="EMBL/GenBank/DDBJ databases">
        <title>Evolution of Trichinella species and genotypes.</title>
        <authorList>
            <person name="Korhonen P.K."/>
            <person name="Edoardo P."/>
            <person name="Giuseppe L.R."/>
            <person name="Gasser R.B."/>
        </authorList>
    </citation>
    <scope>NUCLEOTIDE SEQUENCE [LARGE SCALE GENOMIC DNA]</scope>
    <source>
        <strain evidence="1">ISS417</strain>
    </source>
</reference>
<protein>
    <submittedName>
        <fullName evidence="1">Uncharacterized protein</fullName>
    </submittedName>
</protein>
<evidence type="ECO:0000313" key="2">
    <source>
        <dbReference type="Proteomes" id="UP000055048"/>
    </source>
</evidence>
<proteinExistence type="predicted"/>